<evidence type="ECO:0000313" key="6">
    <source>
        <dbReference type="EMBL" id="ODQ59399.1"/>
    </source>
</evidence>
<dbReference type="EMBL" id="KV454211">
    <property type="protein sequence ID" value="ODQ59399.1"/>
    <property type="molecule type" value="Genomic_DNA"/>
</dbReference>
<dbReference type="InterPro" id="IPR013918">
    <property type="entry name" value="Nucleotide_exch_fac_Fes1"/>
</dbReference>
<keyword evidence="4" id="KW-0677">Repeat</keyword>
<dbReference type="SUPFAM" id="SSF48371">
    <property type="entry name" value="ARM repeat"/>
    <property type="match status" value="1"/>
</dbReference>
<dbReference type="InterPro" id="IPR016024">
    <property type="entry name" value="ARM-type_fold"/>
</dbReference>
<dbReference type="Proteomes" id="UP000094112">
    <property type="component" value="Unassembled WGS sequence"/>
</dbReference>
<sequence length="283" mass="32141">MDKLLNWSLAQQDPETAKKVGAPDPKLLAELFGQNVDDATLMKQNIELIENPECDEDNKLTAFDNFEMLIENLDNANNIENLKLWPKLINLLDSENDEFKNLTSSIIGTSVQNNEKSQTDFLKYPQGFTKLISLAKSNKVVRIKALYALSNLIRNNEQSYELFDQHKGWELLGPIITDKEAKDKVKLRSLSLLGAILSIAPKDDIKKHIHEYSIIEKILSLIKPGANISVVDKSLNLIVHLINGGYEFNDDEVKQVKESVEIIEKDFHDVINIDDFQVLKQIV</sequence>
<feature type="domain" description="Nucleotide exchange factor Fes1" evidence="5">
    <location>
        <begin position="1"/>
        <end position="79"/>
    </location>
</feature>
<proteinExistence type="inferred from homology"/>
<gene>
    <name evidence="6" type="ORF">WICANDRAFT_63896</name>
</gene>
<dbReference type="PANTHER" id="PTHR19316:SF18">
    <property type="entry name" value="HSP70-BINDING PROTEIN 1"/>
    <property type="match status" value="1"/>
</dbReference>
<name>A0A1E3P1N9_WICAA</name>
<evidence type="ECO:0000256" key="3">
    <source>
        <dbReference type="ARBA" id="ARBA00020719"/>
    </source>
</evidence>
<accession>A0A1E3P1N9</accession>
<evidence type="ECO:0000259" key="5">
    <source>
        <dbReference type="Pfam" id="PF08609"/>
    </source>
</evidence>
<dbReference type="GO" id="GO:0000774">
    <property type="term" value="F:adenyl-nucleotide exchange factor activity"/>
    <property type="evidence" value="ECO:0007669"/>
    <property type="project" value="EnsemblFungi"/>
</dbReference>
<dbReference type="OrthoDB" id="10250458at2759"/>
<dbReference type="RefSeq" id="XP_019038606.1">
    <property type="nucleotide sequence ID" value="XM_019183631.1"/>
</dbReference>
<dbReference type="GeneID" id="30200877"/>
<evidence type="ECO:0000256" key="2">
    <source>
        <dbReference type="ARBA" id="ARBA00015214"/>
    </source>
</evidence>
<keyword evidence="7" id="KW-1185">Reference proteome</keyword>
<evidence type="ECO:0000313" key="7">
    <source>
        <dbReference type="Proteomes" id="UP000094112"/>
    </source>
</evidence>
<protein>
    <recommendedName>
        <fullName evidence="3">Hsp70 nucleotide exchange factor FES1</fullName>
    </recommendedName>
    <alternativeName>
        <fullName evidence="2">Hsp70 nucleotide exchange factor fes1</fullName>
    </alternativeName>
</protein>
<dbReference type="AlphaFoldDB" id="A0A1E3P1N9"/>
<dbReference type="GO" id="GO:0005783">
    <property type="term" value="C:endoplasmic reticulum"/>
    <property type="evidence" value="ECO:0007669"/>
    <property type="project" value="TreeGrafter"/>
</dbReference>
<organism evidence="6 7">
    <name type="scientific">Wickerhamomyces anomalus (strain ATCC 58044 / CBS 1984 / NCYC 433 / NRRL Y-366-8)</name>
    <name type="common">Yeast</name>
    <name type="synonym">Hansenula anomala</name>
    <dbReference type="NCBI Taxonomy" id="683960"/>
    <lineage>
        <taxon>Eukaryota</taxon>
        <taxon>Fungi</taxon>
        <taxon>Dikarya</taxon>
        <taxon>Ascomycota</taxon>
        <taxon>Saccharomycotina</taxon>
        <taxon>Saccharomycetes</taxon>
        <taxon>Phaffomycetales</taxon>
        <taxon>Wickerhamomycetaceae</taxon>
        <taxon>Wickerhamomyces</taxon>
    </lineage>
</organism>
<dbReference type="GO" id="GO:0071629">
    <property type="term" value="P:cytoplasm protein quality control by the ubiquitin-proteasome system"/>
    <property type="evidence" value="ECO:0007669"/>
    <property type="project" value="EnsemblFungi"/>
</dbReference>
<dbReference type="STRING" id="683960.A0A1E3P1N9"/>
<dbReference type="Gene3D" id="1.25.10.10">
    <property type="entry name" value="Leucine-rich Repeat Variant"/>
    <property type="match status" value="1"/>
</dbReference>
<evidence type="ECO:0000256" key="1">
    <source>
        <dbReference type="ARBA" id="ARBA00011045"/>
    </source>
</evidence>
<reference evidence="6 7" key="1">
    <citation type="journal article" date="2016" name="Proc. Natl. Acad. Sci. U.S.A.">
        <title>Comparative genomics of biotechnologically important yeasts.</title>
        <authorList>
            <person name="Riley R."/>
            <person name="Haridas S."/>
            <person name="Wolfe K.H."/>
            <person name="Lopes M.R."/>
            <person name="Hittinger C.T."/>
            <person name="Goeker M."/>
            <person name="Salamov A.A."/>
            <person name="Wisecaver J.H."/>
            <person name="Long T.M."/>
            <person name="Calvey C.H."/>
            <person name="Aerts A.L."/>
            <person name="Barry K.W."/>
            <person name="Choi C."/>
            <person name="Clum A."/>
            <person name="Coughlan A.Y."/>
            <person name="Deshpande S."/>
            <person name="Douglass A.P."/>
            <person name="Hanson S.J."/>
            <person name="Klenk H.-P."/>
            <person name="LaButti K.M."/>
            <person name="Lapidus A."/>
            <person name="Lindquist E.A."/>
            <person name="Lipzen A.M."/>
            <person name="Meier-Kolthoff J.P."/>
            <person name="Ohm R.A."/>
            <person name="Otillar R.P."/>
            <person name="Pangilinan J.L."/>
            <person name="Peng Y."/>
            <person name="Rokas A."/>
            <person name="Rosa C.A."/>
            <person name="Scheuner C."/>
            <person name="Sibirny A.A."/>
            <person name="Slot J.C."/>
            <person name="Stielow J.B."/>
            <person name="Sun H."/>
            <person name="Kurtzman C.P."/>
            <person name="Blackwell M."/>
            <person name="Grigoriev I.V."/>
            <person name="Jeffries T.W."/>
        </authorList>
    </citation>
    <scope>NUCLEOTIDE SEQUENCE [LARGE SCALE GENOMIC DNA]</scope>
    <source>
        <strain evidence="7">ATCC 58044 / CBS 1984 / NCYC 433 / NRRL Y-366-8</strain>
    </source>
</reference>
<evidence type="ECO:0000256" key="4">
    <source>
        <dbReference type="ARBA" id="ARBA00022737"/>
    </source>
</evidence>
<dbReference type="InterPro" id="IPR011989">
    <property type="entry name" value="ARM-like"/>
</dbReference>
<dbReference type="Pfam" id="PF08609">
    <property type="entry name" value="Fes1"/>
    <property type="match status" value="1"/>
</dbReference>
<dbReference type="PANTHER" id="PTHR19316">
    <property type="entry name" value="PROTEIN FOLDING REGULATOR"/>
    <property type="match status" value="1"/>
</dbReference>
<dbReference type="InterPro" id="IPR050693">
    <property type="entry name" value="Hsp70_NEF-Inhibitors"/>
</dbReference>
<dbReference type="GO" id="GO:0005829">
    <property type="term" value="C:cytosol"/>
    <property type="evidence" value="ECO:0007669"/>
    <property type="project" value="EnsemblFungi"/>
</dbReference>
<comment type="similarity">
    <text evidence="1">Belongs to the FES1 family.</text>
</comment>